<dbReference type="InterPro" id="IPR008893">
    <property type="entry name" value="WGR_domain"/>
</dbReference>
<comment type="caution">
    <text evidence="22">The sequence shown here is derived from an EMBL/GenBank/DDBJ whole genome shotgun (WGS) entry which is preliminary data.</text>
</comment>
<dbReference type="SMART" id="SM00773">
    <property type="entry name" value="WGR"/>
    <property type="match status" value="1"/>
</dbReference>
<dbReference type="PROSITE" id="PS50172">
    <property type="entry name" value="BRCT"/>
    <property type="match status" value="1"/>
</dbReference>
<evidence type="ECO:0000256" key="16">
    <source>
        <dbReference type="RuleBase" id="RU362114"/>
    </source>
</evidence>
<comment type="catalytic activity">
    <reaction evidence="2">
        <text>L-glutamyl-[protein] + NAD(+) = 5-O-(ADP-D-ribosyl)-L-glutamyl-[protein] + nicotinamide</text>
        <dbReference type="Rhea" id="RHEA:58224"/>
        <dbReference type="Rhea" id="RHEA-COMP:10208"/>
        <dbReference type="Rhea" id="RHEA-COMP:15089"/>
        <dbReference type="ChEBI" id="CHEBI:17154"/>
        <dbReference type="ChEBI" id="CHEBI:29973"/>
        <dbReference type="ChEBI" id="CHEBI:57540"/>
        <dbReference type="ChEBI" id="CHEBI:142540"/>
    </reaction>
</comment>
<name>A0AAN9PWC5_CANGL</name>
<protein>
    <recommendedName>
        <fullName evidence="16">Poly [ADP-ribose] polymerase</fullName>
        <shortName evidence="16">PARP</shortName>
        <ecNumber evidence="16">2.4.2.-</ecNumber>
    </recommendedName>
</protein>
<evidence type="ECO:0000256" key="2">
    <source>
        <dbReference type="ARBA" id="ARBA00000459"/>
    </source>
</evidence>
<dbReference type="InterPro" id="IPR049296">
    <property type="entry name" value="PARP1-like_PADR1_N"/>
</dbReference>
<evidence type="ECO:0000256" key="1">
    <source>
        <dbReference type="ARBA" id="ARBA00000438"/>
    </source>
</evidence>
<comment type="subcellular location">
    <subcellularLocation>
        <location evidence="3">Nucleus</location>
    </subcellularLocation>
</comment>
<dbReference type="EMBL" id="JAYMYQ010000009">
    <property type="protein sequence ID" value="KAK7312647.1"/>
    <property type="molecule type" value="Genomic_DNA"/>
</dbReference>
<dbReference type="InterPro" id="IPR004102">
    <property type="entry name" value="Poly(ADP-ribose)pol_reg_dom"/>
</dbReference>
<dbReference type="GO" id="GO:0070212">
    <property type="term" value="P:protein poly-ADP-ribosylation"/>
    <property type="evidence" value="ECO:0007669"/>
    <property type="project" value="TreeGrafter"/>
</dbReference>
<keyword evidence="8" id="KW-0013">ADP-ribosylation</keyword>
<evidence type="ECO:0000256" key="12">
    <source>
        <dbReference type="ARBA" id="ARBA00023125"/>
    </source>
</evidence>
<feature type="region of interest" description="Disordered" evidence="17">
    <location>
        <begin position="93"/>
        <end position="137"/>
    </location>
</feature>
<evidence type="ECO:0000256" key="14">
    <source>
        <dbReference type="ARBA" id="ARBA00024347"/>
    </source>
</evidence>
<keyword evidence="12" id="KW-0238">DNA-binding</keyword>
<dbReference type="InterPro" id="IPR001357">
    <property type="entry name" value="BRCT_dom"/>
</dbReference>
<dbReference type="Gene3D" id="1.10.20.130">
    <property type="match status" value="1"/>
</dbReference>
<evidence type="ECO:0000313" key="22">
    <source>
        <dbReference type="EMBL" id="KAK7312647.1"/>
    </source>
</evidence>
<keyword evidence="23" id="KW-1185">Reference proteome</keyword>
<evidence type="ECO:0000256" key="11">
    <source>
        <dbReference type="ARBA" id="ARBA00023027"/>
    </source>
</evidence>
<keyword evidence="9" id="KW-0863">Zinc-finger</keyword>
<keyword evidence="13" id="KW-0539">Nucleus</keyword>
<dbReference type="SMART" id="SM00292">
    <property type="entry name" value="BRCT"/>
    <property type="match status" value="1"/>
</dbReference>
<evidence type="ECO:0000256" key="9">
    <source>
        <dbReference type="ARBA" id="ARBA00022771"/>
    </source>
</evidence>
<sequence length="898" mass="101221">MPTGIHSFIQKSKLRCVLDLNFVCEKSQIMDGNKRIIDDEWNKKHNGMQTWHVVVRTRRLGFLVRAENFICRKEALLSVGLNTKMKVHETRSHVHAPGEEEKVMTRKQKAESKAQEVEHSPKKAKVENIEDGPTNGKPATDVAEEYDEFCKATNEHLPLEQMREILEANGLDSSGSDLEITRRCQDLLFFGALDKCAVCNGSLEFDGRRYVCRGFYSEWASCTFSTRNPPRKQEPIKLPDSVQNSLVSDLLKKYQDPSHRPHRDLGSAEKPFTGMMISLMGRLNRTHHYWKTAIEKHGGKVANSIIGATCLVASPAERERGGTSKLAEAMERSIPVVRESWLVDSIEKQEPQPLEAYDLVSDLSVDGKGIPWDKQDPGEEAIESLSAELKLYGKRGVYKDTKLQEQGGKIFERDGILYNCAFSVCDQGRGLNDYCVMQLILVPENSLHLYFKKGRVGDDPNAEERLEERDNVDSALKEFVRLFEEITGNEFEPWEREKKFQKKPLKFYPIDMDDGVEVRHGALGLRQLGIAVTHCKLEPLVANFMKVLCSQGIYKYALMEMGYDSPDLPIGMVTNLHLKRCEEVLLEFIDKVKSLKETGGPKAEAVWTDFSQRWFTLMHSTRPFNFRDYQEIADHAATALEGMRDITMASHLIGDMSGSTIDDPLSDTYKKLGCTISPLDKNSNDYEMIVKYLEKTYEPVKVGDIDYGASVENIFAVEPSKCPPYEDIVKQPNKVLLWCGTRSSNLLRHLAKGFLPAICSLPVPGYMFGKAIVCSDAAAEAARYGFTAVDTPEGFLVLAIASLGNEIIELKSPPEDTSSLEEKKLGVKGLGKKKTNESEHFVWKDDIKVPSGRLVASEHQDSSLEYNEYAVYDPNQVRICYLVGVKYEEKGVVVDTTE</sequence>
<dbReference type="SUPFAM" id="SSF47587">
    <property type="entry name" value="Domain of poly(ADP-ribose) polymerase"/>
    <property type="match status" value="1"/>
</dbReference>
<dbReference type="GO" id="GO:0006302">
    <property type="term" value="P:double-strand break repair"/>
    <property type="evidence" value="ECO:0007669"/>
    <property type="project" value="TreeGrafter"/>
</dbReference>
<feature type="domain" description="PARP alpha-helical" evidence="20">
    <location>
        <begin position="534"/>
        <end position="654"/>
    </location>
</feature>
<evidence type="ECO:0000313" key="23">
    <source>
        <dbReference type="Proteomes" id="UP001367508"/>
    </source>
</evidence>
<dbReference type="InterPro" id="IPR012982">
    <property type="entry name" value="PARP1-like_PADR1_Zn_ribbon"/>
</dbReference>
<evidence type="ECO:0000256" key="10">
    <source>
        <dbReference type="ARBA" id="ARBA00022833"/>
    </source>
</evidence>
<dbReference type="PANTHER" id="PTHR10459:SF106">
    <property type="entry name" value="PROTEIN ADP-RIBOSYLTRANSFERASE PARP3"/>
    <property type="match status" value="1"/>
</dbReference>
<dbReference type="Pfam" id="PF05406">
    <property type="entry name" value="WGR"/>
    <property type="match status" value="1"/>
</dbReference>
<evidence type="ECO:0000256" key="5">
    <source>
        <dbReference type="ARBA" id="ARBA00022679"/>
    </source>
</evidence>
<dbReference type="InterPro" id="IPR036420">
    <property type="entry name" value="BRCT_dom_sf"/>
</dbReference>
<dbReference type="InterPro" id="IPR036930">
    <property type="entry name" value="WGR_dom_sf"/>
</dbReference>
<dbReference type="InterPro" id="IPR050800">
    <property type="entry name" value="ARTD/PARP"/>
</dbReference>
<dbReference type="SMART" id="SM01335">
    <property type="entry name" value="PADR1"/>
    <property type="match status" value="1"/>
</dbReference>
<dbReference type="PANTHER" id="PTHR10459">
    <property type="entry name" value="DNA LIGASE"/>
    <property type="match status" value="1"/>
</dbReference>
<evidence type="ECO:0000256" key="17">
    <source>
        <dbReference type="SAM" id="MobiDB-lite"/>
    </source>
</evidence>
<evidence type="ECO:0000256" key="3">
    <source>
        <dbReference type="ARBA" id="ARBA00004123"/>
    </source>
</evidence>
<keyword evidence="6" id="KW-0548">Nucleotidyltransferase</keyword>
<dbReference type="Pfam" id="PF21728">
    <property type="entry name" value="PADR1_N"/>
    <property type="match status" value="1"/>
</dbReference>
<evidence type="ECO:0000259" key="20">
    <source>
        <dbReference type="PROSITE" id="PS51060"/>
    </source>
</evidence>
<dbReference type="PROSITE" id="PS51059">
    <property type="entry name" value="PARP_CATALYTIC"/>
    <property type="match status" value="1"/>
</dbReference>
<proteinExistence type="inferred from homology"/>
<dbReference type="SUPFAM" id="SSF142921">
    <property type="entry name" value="WGR domain-like"/>
    <property type="match status" value="1"/>
</dbReference>
<dbReference type="Gene3D" id="3.90.228.10">
    <property type="match status" value="1"/>
</dbReference>
<dbReference type="PROSITE" id="PS52007">
    <property type="entry name" value="PADR1"/>
    <property type="match status" value="1"/>
</dbReference>
<evidence type="ECO:0000259" key="19">
    <source>
        <dbReference type="PROSITE" id="PS51059"/>
    </source>
</evidence>
<gene>
    <name evidence="22" type="ORF">VNO77_36668</name>
</gene>
<organism evidence="22 23">
    <name type="scientific">Canavalia gladiata</name>
    <name type="common">Sword bean</name>
    <name type="synonym">Dolichos gladiatus</name>
    <dbReference type="NCBI Taxonomy" id="3824"/>
    <lineage>
        <taxon>Eukaryota</taxon>
        <taxon>Viridiplantae</taxon>
        <taxon>Streptophyta</taxon>
        <taxon>Embryophyta</taxon>
        <taxon>Tracheophyta</taxon>
        <taxon>Spermatophyta</taxon>
        <taxon>Magnoliopsida</taxon>
        <taxon>eudicotyledons</taxon>
        <taxon>Gunneridae</taxon>
        <taxon>Pentapetalae</taxon>
        <taxon>rosids</taxon>
        <taxon>fabids</taxon>
        <taxon>Fabales</taxon>
        <taxon>Fabaceae</taxon>
        <taxon>Papilionoideae</taxon>
        <taxon>50 kb inversion clade</taxon>
        <taxon>NPAAA clade</taxon>
        <taxon>indigoferoid/millettioid clade</taxon>
        <taxon>Phaseoleae</taxon>
        <taxon>Canavalia</taxon>
    </lineage>
</organism>
<comment type="similarity">
    <text evidence="14">Belongs to the ARTD/PARP family.</text>
</comment>
<keyword evidence="11 16" id="KW-0520">NAD</keyword>
<dbReference type="InterPro" id="IPR012317">
    <property type="entry name" value="Poly(ADP-ribose)pol_cat_dom"/>
</dbReference>
<dbReference type="Proteomes" id="UP001367508">
    <property type="component" value="Unassembled WGS sequence"/>
</dbReference>
<evidence type="ECO:0000256" key="13">
    <source>
        <dbReference type="ARBA" id="ARBA00023242"/>
    </source>
</evidence>
<dbReference type="Gene3D" id="1.20.142.10">
    <property type="entry name" value="Poly(ADP-ribose) polymerase, regulatory domain"/>
    <property type="match status" value="1"/>
</dbReference>
<dbReference type="InterPro" id="IPR038650">
    <property type="entry name" value="PADR1_C_dom_sf"/>
</dbReference>
<dbReference type="CDD" id="cd08001">
    <property type="entry name" value="WGR_PARP1_like"/>
    <property type="match status" value="1"/>
</dbReference>
<evidence type="ECO:0000259" key="21">
    <source>
        <dbReference type="PROSITE" id="PS51977"/>
    </source>
</evidence>
<feature type="domain" description="WGR" evidence="21">
    <location>
        <begin position="407"/>
        <end position="507"/>
    </location>
</feature>
<dbReference type="Pfam" id="PF02877">
    <property type="entry name" value="PARP_reg"/>
    <property type="match status" value="1"/>
</dbReference>
<dbReference type="CDD" id="cd17747">
    <property type="entry name" value="BRCT_PARP1"/>
    <property type="match status" value="1"/>
</dbReference>
<evidence type="ECO:0000256" key="15">
    <source>
        <dbReference type="ARBA" id="ARBA00024945"/>
    </source>
</evidence>
<feature type="compositionally biased region" description="Basic and acidic residues" evidence="17">
    <location>
        <begin position="93"/>
        <end position="128"/>
    </location>
</feature>
<evidence type="ECO:0000259" key="18">
    <source>
        <dbReference type="PROSITE" id="PS50172"/>
    </source>
</evidence>
<dbReference type="GO" id="GO:0003950">
    <property type="term" value="F:NAD+ poly-ADP-ribosyltransferase activity"/>
    <property type="evidence" value="ECO:0007669"/>
    <property type="project" value="UniProtKB-UniRule"/>
</dbReference>
<dbReference type="GO" id="GO:0003677">
    <property type="term" value="F:DNA binding"/>
    <property type="evidence" value="ECO:0007669"/>
    <property type="project" value="UniProtKB-KW"/>
</dbReference>
<evidence type="ECO:0000256" key="6">
    <source>
        <dbReference type="ARBA" id="ARBA00022695"/>
    </source>
</evidence>
<evidence type="ECO:0000256" key="4">
    <source>
        <dbReference type="ARBA" id="ARBA00022676"/>
    </source>
</evidence>
<evidence type="ECO:0000256" key="8">
    <source>
        <dbReference type="ARBA" id="ARBA00022765"/>
    </source>
</evidence>
<feature type="domain" description="PARP catalytic" evidence="19">
    <location>
        <begin position="663"/>
        <end position="894"/>
    </location>
</feature>
<dbReference type="Gene3D" id="3.40.50.10190">
    <property type="entry name" value="BRCT domain"/>
    <property type="match status" value="1"/>
</dbReference>
<dbReference type="FunFam" id="3.90.228.10:FF:000010">
    <property type="entry name" value="Poly [ADP-ribose] polymerase"/>
    <property type="match status" value="1"/>
</dbReference>
<keyword evidence="4 16" id="KW-0328">Glycosyltransferase</keyword>
<feature type="domain" description="BRCT" evidence="18">
    <location>
        <begin position="267"/>
        <end position="359"/>
    </location>
</feature>
<dbReference type="FunFam" id="1.20.142.10:FF:000004">
    <property type="entry name" value="Poly [ADP-ribose] polymerase"/>
    <property type="match status" value="1"/>
</dbReference>
<dbReference type="Pfam" id="PF00533">
    <property type="entry name" value="BRCT"/>
    <property type="match status" value="1"/>
</dbReference>
<dbReference type="SUPFAM" id="SSF56399">
    <property type="entry name" value="ADP-ribosylation"/>
    <property type="match status" value="1"/>
</dbReference>
<dbReference type="GO" id="GO:0008270">
    <property type="term" value="F:zinc ion binding"/>
    <property type="evidence" value="ECO:0007669"/>
    <property type="project" value="UniProtKB-KW"/>
</dbReference>
<dbReference type="InterPro" id="IPR036616">
    <property type="entry name" value="Poly(ADP-ribose)pol_reg_dom_sf"/>
</dbReference>
<comment type="catalytic activity">
    <reaction evidence="1">
        <text>L-aspartyl-[protein] + NAD(+) = 4-O-(ADP-D-ribosyl)-L-aspartyl-[protein] + nicotinamide</text>
        <dbReference type="Rhea" id="RHEA:54424"/>
        <dbReference type="Rhea" id="RHEA-COMP:9867"/>
        <dbReference type="Rhea" id="RHEA-COMP:13832"/>
        <dbReference type="ChEBI" id="CHEBI:17154"/>
        <dbReference type="ChEBI" id="CHEBI:29961"/>
        <dbReference type="ChEBI" id="CHEBI:57540"/>
        <dbReference type="ChEBI" id="CHEBI:138102"/>
    </reaction>
</comment>
<keyword evidence="10" id="KW-0862">Zinc</keyword>
<comment type="function">
    <text evidence="15">Involved in the base excision repair (BER) pathway, by catalyzing the poly(ADP-ribosyl)ation of a limited number of acceptor proteins involved in chromatin architecture and in DNA metabolism. This modification follows DNA damages and appears as an obligatory step in a detection/signaling pathway leading to the reparation of DNA strand breaks.</text>
</comment>
<dbReference type="Pfam" id="PF00644">
    <property type="entry name" value="PARP"/>
    <property type="match status" value="1"/>
</dbReference>
<dbReference type="EC" id="2.4.2.-" evidence="16"/>
<dbReference type="PROSITE" id="PS51977">
    <property type="entry name" value="WGR"/>
    <property type="match status" value="1"/>
</dbReference>
<dbReference type="CDD" id="cd01437">
    <property type="entry name" value="parp_like"/>
    <property type="match status" value="1"/>
</dbReference>
<accession>A0AAN9PWC5</accession>
<reference evidence="22 23" key="1">
    <citation type="submission" date="2024-01" db="EMBL/GenBank/DDBJ databases">
        <title>The genomes of 5 underutilized Papilionoideae crops provide insights into root nodulation and disease resistanc.</title>
        <authorList>
            <person name="Jiang F."/>
        </authorList>
    </citation>
    <scope>NUCLEOTIDE SEQUENCE [LARGE SCALE GENOMIC DNA]</scope>
    <source>
        <strain evidence="22">LVBAO_FW01</strain>
        <tissue evidence="22">Leaves</tissue>
    </source>
</reference>
<dbReference type="GO" id="GO:0016779">
    <property type="term" value="F:nucleotidyltransferase activity"/>
    <property type="evidence" value="ECO:0007669"/>
    <property type="project" value="UniProtKB-KW"/>
</dbReference>
<keyword evidence="7" id="KW-0479">Metal-binding</keyword>
<dbReference type="AlphaFoldDB" id="A0AAN9PWC5"/>
<dbReference type="GO" id="GO:0005730">
    <property type="term" value="C:nucleolus"/>
    <property type="evidence" value="ECO:0007669"/>
    <property type="project" value="TreeGrafter"/>
</dbReference>
<dbReference type="Pfam" id="PF08063">
    <property type="entry name" value="Zn_ribbon_PADR1"/>
    <property type="match status" value="1"/>
</dbReference>
<evidence type="ECO:0000256" key="7">
    <source>
        <dbReference type="ARBA" id="ARBA00022723"/>
    </source>
</evidence>
<keyword evidence="5 16" id="KW-0808">Transferase</keyword>
<dbReference type="PROSITE" id="PS51060">
    <property type="entry name" value="PARP_ALPHA_HD"/>
    <property type="match status" value="1"/>
</dbReference>
<dbReference type="GO" id="GO:1990404">
    <property type="term" value="F:NAD+-protein mono-ADP-ribosyltransferase activity"/>
    <property type="evidence" value="ECO:0007669"/>
    <property type="project" value="TreeGrafter"/>
</dbReference>
<dbReference type="SUPFAM" id="SSF52113">
    <property type="entry name" value="BRCT domain"/>
    <property type="match status" value="1"/>
</dbReference>
<dbReference type="Gene3D" id="2.20.25.630">
    <property type="match status" value="1"/>
</dbReference>